<protein>
    <submittedName>
        <fullName evidence="1">Uncharacterized protein</fullName>
    </submittedName>
</protein>
<proteinExistence type="predicted"/>
<keyword evidence="2" id="KW-1185">Reference proteome</keyword>
<dbReference type="AlphaFoldDB" id="A0AAD5YFD1"/>
<evidence type="ECO:0000313" key="2">
    <source>
        <dbReference type="Proteomes" id="UP001212997"/>
    </source>
</evidence>
<accession>A0AAD5YFD1</accession>
<name>A0AAD5YFD1_9APHY</name>
<comment type="caution">
    <text evidence="1">The sequence shown here is derived from an EMBL/GenBank/DDBJ whole genome shotgun (WGS) entry which is preliminary data.</text>
</comment>
<reference evidence="1" key="1">
    <citation type="submission" date="2022-07" db="EMBL/GenBank/DDBJ databases">
        <title>Genome Sequence of Physisporinus lineatus.</title>
        <authorList>
            <person name="Buettner E."/>
        </authorList>
    </citation>
    <scope>NUCLEOTIDE SEQUENCE</scope>
    <source>
        <strain evidence="1">VT162</strain>
    </source>
</reference>
<sequence length="576" mass="66273">MSSSVHESHRVVGIDISGEEQDWFAIDRFATLLCGFGELKTLHINVVWPLDSHILDLFFRRLRQWQKNIPGQAPHSLKGLSMTLSCDGPRPCCVETKLRRADSIILVLHSLYQVKDYIVTNGLRKESFQAWERILRVQRELALVNPIKNQFFLLEALDGMVDAIEDFWNIPYAFNRTVEAAVKICRELDNQGVPAFTLHLVDVLQRMVVSHFRFERPEDFVALYRDTINTLRKLATQHDFEEYTARFGRALDDFSMFLLKSSKSSYMGISLSSESVITNYRREAVDVWRRLAIQNLHGYTLPLIKALDRLAECLVWQDIVEATKLRLEAVNGWRNLAAQDPDRYTIQFAWALEEVAEWVLFKNSKPLRALGTANDGLREAIDCQREAIDIWRKLAIEDGDEYVVPLLSALYKMSNFALEGRDPPAGRKCRLEIVDIWRNLAALDSDRHPPQFAQASKEMADWASSQIIFCSEAIECLCGAVGIWQKLAAENVDEYVHPLLAALYKMSDTSLRQKNYVAARRCRLMAVGIWRDLSAWDHDRYTLQFARALGKLIDWASRNKLYTVVRRQLVALLGNF</sequence>
<dbReference type="EMBL" id="JANAWD010000146">
    <property type="protein sequence ID" value="KAJ3485647.1"/>
    <property type="molecule type" value="Genomic_DNA"/>
</dbReference>
<gene>
    <name evidence="1" type="ORF">NLI96_g4804</name>
</gene>
<evidence type="ECO:0000313" key="1">
    <source>
        <dbReference type="EMBL" id="KAJ3485647.1"/>
    </source>
</evidence>
<organism evidence="1 2">
    <name type="scientific">Meripilus lineatus</name>
    <dbReference type="NCBI Taxonomy" id="2056292"/>
    <lineage>
        <taxon>Eukaryota</taxon>
        <taxon>Fungi</taxon>
        <taxon>Dikarya</taxon>
        <taxon>Basidiomycota</taxon>
        <taxon>Agaricomycotina</taxon>
        <taxon>Agaricomycetes</taxon>
        <taxon>Polyporales</taxon>
        <taxon>Meripilaceae</taxon>
        <taxon>Meripilus</taxon>
    </lineage>
</organism>
<dbReference type="Proteomes" id="UP001212997">
    <property type="component" value="Unassembled WGS sequence"/>
</dbReference>